<sequence length="184" mass="20918">MLKQFFDSHLINLVDTGTDPWRFKPLSDGSRPPETDALAQFQRADQIRQVMFAENPNEPGFSVRLTLVKSSNPQDVLYLDQDGKLTMFSMQFDPTHSLQWKARPASGKISLRSSDDAQSLVFKGPWALFRLFDAAQIKTTDRPERFLATIHLGAKSFELEVMANSAFNPLRMRALHAFRCPESL</sequence>
<gene>
    <name evidence="2" type="ORF">GCM10007875_05450</name>
</gene>
<evidence type="ECO:0000259" key="1">
    <source>
        <dbReference type="Pfam" id="PF06744"/>
    </source>
</evidence>
<name>A0ABQ5YSQ0_9BURK</name>
<reference evidence="3" key="1">
    <citation type="journal article" date="2019" name="Int. J. Syst. Evol. Microbiol.">
        <title>The Global Catalogue of Microorganisms (GCM) 10K type strain sequencing project: providing services to taxonomists for standard genome sequencing and annotation.</title>
        <authorList>
            <consortium name="The Broad Institute Genomics Platform"/>
            <consortium name="The Broad Institute Genome Sequencing Center for Infectious Disease"/>
            <person name="Wu L."/>
            <person name="Ma J."/>
        </authorList>
    </citation>
    <scope>NUCLEOTIDE SEQUENCE [LARGE SCALE GENOMIC DNA]</scope>
    <source>
        <strain evidence="3">NBRC 105857</strain>
    </source>
</reference>
<dbReference type="Pfam" id="PF06744">
    <property type="entry name" value="IcmF_C"/>
    <property type="match status" value="1"/>
</dbReference>
<evidence type="ECO:0000313" key="2">
    <source>
        <dbReference type="EMBL" id="GLR25457.1"/>
    </source>
</evidence>
<comment type="caution">
    <text evidence="2">The sequence shown here is derived from an EMBL/GenBank/DDBJ whole genome shotgun (WGS) entry which is preliminary data.</text>
</comment>
<organism evidence="2 3">
    <name type="scientific">Limnobacter litoralis</name>
    <dbReference type="NCBI Taxonomy" id="481366"/>
    <lineage>
        <taxon>Bacteria</taxon>
        <taxon>Pseudomonadati</taxon>
        <taxon>Pseudomonadota</taxon>
        <taxon>Betaproteobacteria</taxon>
        <taxon>Burkholderiales</taxon>
        <taxon>Burkholderiaceae</taxon>
        <taxon>Limnobacter</taxon>
    </lineage>
</organism>
<evidence type="ECO:0000313" key="3">
    <source>
        <dbReference type="Proteomes" id="UP001156664"/>
    </source>
</evidence>
<proteinExistence type="predicted"/>
<dbReference type="PANTHER" id="PTHR36153">
    <property type="entry name" value="INNER MEMBRANE PROTEIN-RELATED"/>
    <property type="match status" value="1"/>
</dbReference>
<feature type="domain" description="Type VI secretion system IcmF C-terminal" evidence="1">
    <location>
        <begin position="73"/>
        <end position="165"/>
    </location>
</feature>
<dbReference type="EMBL" id="BSOJ01000006">
    <property type="protein sequence ID" value="GLR25457.1"/>
    <property type="molecule type" value="Genomic_DNA"/>
</dbReference>
<protein>
    <recommendedName>
        <fullName evidence="1">Type VI secretion system IcmF C-terminal domain-containing protein</fullName>
    </recommendedName>
</protein>
<dbReference type="InterPro" id="IPR053156">
    <property type="entry name" value="T6SS_TssM-like"/>
</dbReference>
<dbReference type="RefSeq" id="WP_284279805.1">
    <property type="nucleotide sequence ID" value="NZ_BSOJ01000006.1"/>
</dbReference>
<dbReference type="Proteomes" id="UP001156664">
    <property type="component" value="Unassembled WGS sequence"/>
</dbReference>
<accession>A0ABQ5YSQ0</accession>
<dbReference type="PANTHER" id="PTHR36153:SF1">
    <property type="entry name" value="TYPE VI SECRETION SYSTEM COMPONENT TSSM1"/>
    <property type="match status" value="1"/>
</dbReference>
<dbReference type="InterPro" id="IPR010623">
    <property type="entry name" value="IcmF_C"/>
</dbReference>
<keyword evidence="3" id="KW-1185">Reference proteome</keyword>